<gene>
    <name evidence="4" type="ORF">GOARA_050_00780</name>
</gene>
<proteinExistence type="predicted"/>
<evidence type="ECO:0000259" key="3">
    <source>
        <dbReference type="Pfam" id="PF11350"/>
    </source>
</evidence>
<comment type="caution">
    <text evidence="4">The sequence shown here is derived from an EMBL/GenBank/DDBJ whole genome shotgun (WGS) entry which is preliminary data.</text>
</comment>
<evidence type="ECO:0000256" key="2">
    <source>
        <dbReference type="SAM" id="Phobius"/>
    </source>
</evidence>
<feature type="transmembrane region" description="Helical" evidence="2">
    <location>
        <begin position="113"/>
        <end position="131"/>
    </location>
</feature>
<dbReference type="EMBL" id="BAEE01000050">
    <property type="protein sequence ID" value="GAB10015.1"/>
    <property type="molecule type" value="Genomic_DNA"/>
</dbReference>
<organism evidence="4 5">
    <name type="scientific">Gordonia araii NBRC 100433</name>
    <dbReference type="NCBI Taxonomy" id="1073574"/>
    <lineage>
        <taxon>Bacteria</taxon>
        <taxon>Bacillati</taxon>
        <taxon>Actinomycetota</taxon>
        <taxon>Actinomycetes</taxon>
        <taxon>Mycobacteriales</taxon>
        <taxon>Gordoniaceae</taxon>
        <taxon>Gordonia</taxon>
    </lineage>
</organism>
<sequence length="383" mass="40670">MNRSEDVRNGAPRPRAGEGGRSRPAAGDPNRQRTAADGGYPNADRYRYNAPPPPPPSGAMPRSRPASGAYPVTRPNPGQPLTATWDPPAGSASAFEDLGNPVSRFIATYGWRAYAIPVLFVLTVVLMVMTVRGGEADGAADNASPDAGPNTQIVTESAPVGAPTGNIAESALPVGALPPGGHFTREGRKTFHVVPVAGKPKKAGTGARLFTYTVEVEDGLVAHDFSGDRAFASMVEATLANKKSWIGGGKVSFQRVGPGNNPDLRISLTSTNTARALCGYQIKLESSCFYPPTHQVIINEARWVRGAISFAGDTHSYRQYLINHEVGHGIGYEAHEPCKQDGALAPIMMQQSFGTANKDIMALDPDMNANRALSCKPNPWPFP</sequence>
<feature type="region of interest" description="Disordered" evidence="1">
    <location>
        <begin position="1"/>
        <end position="88"/>
    </location>
</feature>
<dbReference type="STRING" id="1073574.GOARA_050_00780"/>
<feature type="domain" description="DUF3152" evidence="3">
    <location>
        <begin position="177"/>
        <end position="383"/>
    </location>
</feature>
<dbReference type="Proteomes" id="UP000035088">
    <property type="component" value="Unassembled WGS sequence"/>
</dbReference>
<accession>G7H2E0</accession>
<evidence type="ECO:0000256" key="1">
    <source>
        <dbReference type="SAM" id="MobiDB-lite"/>
    </source>
</evidence>
<dbReference type="InterPro" id="IPR022603">
    <property type="entry name" value="DUF3152"/>
</dbReference>
<keyword evidence="2" id="KW-0812">Transmembrane</keyword>
<evidence type="ECO:0000313" key="5">
    <source>
        <dbReference type="Proteomes" id="UP000035088"/>
    </source>
</evidence>
<dbReference type="RefSeq" id="WP_007322090.1">
    <property type="nucleotide sequence ID" value="NZ_BAEE01000050.1"/>
</dbReference>
<name>G7H2E0_9ACTN</name>
<dbReference type="Pfam" id="PF11350">
    <property type="entry name" value="DUF3152"/>
    <property type="match status" value="1"/>
</dbReference>
<dbReference type="AlphaFoldDB" id="G7H2E0"/>
<dbReference type="SUPFAM" id="SSF55486">
    <property type="entry name" value="Metalloproteases ('zincins'), catalytic domain"/>
    <property type="match status" value="1"/>
</dbReference>
<protein>
    <recommendedName>
        <fullName evidence="3">DUF3152 domain-containing protein</fullName>
    </recommendedName>
</protein>
<reference evidence="4 5" key="1">
    <citation type="submission" date="2011-11" db="EMBL/GenBank/DDBJ databases">
        <title>Whole genome shotgun sequence of Gordonia araii NBRC 100433.</title>
        <authorList>
            <person name="Yoshida Y."/>
            <person name="Hosoyama A."/>
            <person name="Tsuchikane K."/>
            <person name="Katsumata H."/>
            <person name="Yamazaki S."/>
            <person name="Fujita N."/>
        </authorList>
    </citation>
    <scope>NUCLEOTIDE SEQUENCE [LARGE SCALE GENOMIC DNA]</scope>
    <source>
        <strain evidence="4 5">NBRC 100433</strain>
    </source>
</reference>
<keyword evidence="5" id="KW-1185">Reference proteome</keyword>
<keyword evidence="2" id="KW-0472">Membrane</keyword>
<evidence type="ECO:0000313" key="4">
    <source>
        <dbReference type="EMBL" id="GAB10015.1"/>
    </source>
</evidence>
<keyword evidence="2" id="KW-1133">Transmembrane helix</keyword>